<evidence type="ECO:0000256" key="4">
    <source>
        <dbReference type="ARBA" id="ARBA00023239"/>
    </source>
</evidence>
<dbReference type="EMBL" id="CP016796">
    <property type="protein sequence ID" value="API86403.1"/>
    <property type="molecule type" value="Genomic_DNA"/>
</dbReference>
<gene>
    <name evidence="6" type="ORF">F7310_03110</name>
</gene>
<dbReference type="InterPro" id="IPR006913">
    <property type="entry name" value="CENP-V/GFA"/>
</dbReference>
<accession>A0A1L4BRC4</accession>
<dbReference type="Gene3D" id="3.90.1590.10">
    <property type="entry name" value="glutathione-dependent formaldehyde- activating enzyme (gfa)"/>
    <property type="match status" value="1"/>
</dbReference>
<evidence type="ECO:0000259" key="5">
    <source>
        <dbReference type="PROSITE" id="PS51891"/>
    </source>
</evidence>
<dbReference type="GO" id="GO:0016846">
    <property type="term" value="F:carbon-sulfur lyase activity"/>
    <property type="evidence" value="ECO:0007669"/>
    <property type="project" value="InterPro"/>
</dbReference>
<name>A0A1L4BRC4_9GAMM</name>
<dbReference type="InterPro" id="IPR011057">
    <property type="entry name" value="Mss4-like_sf"/>
</dbReference>
<dbReference type="Proteomes" id="UP000184222">
    <property type="component" value="Chromosome"/>
</dbReference>
<keyword evidence="7" id="KW-1185">Reference proteome</keyword>
<keyword evidence="4" id="KW-0456">Lyase</keyword>
<comment type="similarity">
    <text evidence="1">Belongs to the Gfa family.</text>
</comment>
<evidence type="ECO:0000313" key="7">
    <source>
        <dbReference type="Proteomes" id="UP000184222"/>
    </source>
</evidence>
<keyword evidence="2" id="KW-0479">Metal-binding</keyword>
<dbReference type="RefSeq" id="WP_072711699.1">
    <property type="nucleotide sequence ID" value="NZ_CP016796.1"/>
</dbReference>
<evidence type="ECO:0000256" key="1">
    <source>
        <dbReference type="ARBA" id="ARBA00005495"/>
    </source>
</evidence>
<dbReference type="STRING" id="573570.F7310_03110"/>
<proteinExistence type="inferred from homology"/>
<dbReference type="KEGG" id="frx:F7310_03110"/>
<protein>
    <submittedName>
        <fullName evidence="6">Aldehyde-activating protein</fullName>
    </submittedName>
</protein>
<keyword evidence="3" id="KW-0862">Zinc</keyword>
<dbReference type="SUPFAM" id="SSF51316">
    <property type="entry name" value="Mss4-like"/>
    <property type="match status" value="1"/>
</dbReference>
<evidence type="ECO:0000256" key="2">
    <source>
        <dbReference type="ARBA" id="ARBA00022723"/>
    </source>
</evidence>
<evidence type="ECO:0000256" key="3">
    <source>
        <dbReference type="ARBA" id="ARBA00022833"/>
    </source>
</evidence>
<dbReference type="Pfam" id="PF04828">
    <property type="entry name" value="GFA"/>
    <property type="match status" value="1"/>
</dbReference>
<dbReference type="OrthoDB" id="4188830at2"/>
<dbReference type="GO" id="GO:0046872">
    <property type="term" value="F:metal ion binding"/>
    <property type="evidence" value="ECO:0007669"/>
    <property type="project" value="UniProtKB-KW"/>
</dbReference>
<evidence type="ECO:0000313" key="6">
    <source>
        <dbReference type="EMBL" id="API86403.1"/>
    </source>
</evidence>
<sequence length="134" mass="14720">MSVKGSCLCDNVNFEIEGDFESFFLCHCSYCRKDTGSAHGANLFSKNAKLKWNSGQELVKNFKLPATRHTKSFCSECGSAMPIEVPELGLVVVPAGSLDDEISIKPTAHIFTASKANWENDLDKVHSFEAFPQA</sequence>
<dbReference type="PANTHER" id="PTHR33337">
    <property type="entry name" value="GFA DOMAIN-CONTAINING PROTEIN"/>
    <property type="match status" value="1"/>
</dbReference>
<feature type="domain" description="CENP-V/GFA" evidence="5">
    <location>
        <begin position="3"/>
        <end position="119"/>
    </location>
</feature>
<organism evidence="6 7">
    <name type="scientific">Francisella uliginis</name>
    <dbReference type="NCBI Taxonomy" id="573570"/>
    <lineage>
        <taxon>Bacteria</taxon>
        <taxon>Pseudomonadati</taxon>
        <taxon>Pseudomonadota</taxon>
        <taxon>Gammaproteobacteria</taxon>
        <taxon>Thiotrichales</taxon>
        <taxon>Francisellaceae</taxon>
        <taxon>Francisella</taxon>
    </lineage>
</organism>
<reference evidence="6 7" key="1">
    <citation type="journal article" date="2016" name="Appl. Environ. Microbiol.">
        <title>Whole genome relationships among Francisella bacteria of diverse origin define new species and provide specific regions for detection.</title>
        <authorList>
            <person name="Challacombe J.F."/>
            <person name="Petersen J.M."/>
            <person name="Gallegos-Graves V."/>
            <person name="Hodge D."/>
            <person name="Pillai S."/>
            <person name="Kuske C.R."/>
        </authorList>
    </citation>
    <scope>NUCLEOTIDE SEQUENCE [LARGE SCALE GENOMIC DNA]</scope>
    <source>
        <strain evidence="7">TX07-7310</strain>
    </source>
</reference>
<dbReference type="AlphaFoldDB" id="A0A1L4BRC4"/>
<dbReference type="PANTHER" id="PTHR33337:SF40">
    <property type="entry name" value="CENP-V_GFA DOMAIN-CONTAINING PROTEIN-RELATED"/>
    <property type="match status" value="1"/>
</dbReference>
<dbReference type="PROSITE" id="PS51891">
    <property type="entry name" value="CENP_V_GFA"/>
    <property type="match status" value="1"/>
</dbReference>